<organism evidence="3 4">
    <name type="scientific">Mycena metata</name>
    <dbReference type="NCBI Taxonomy" id="1033252"/>
    <lineage>
        <taxon>Eukaryota</taxon>
        <taxon>Fungi</taxon>
        <taxon>Dikarya</taxon>
        <taxon>Basidiomycota</taxon>
        <taxon>Agaricomycotina</taxon>
        <taxon>Agaricomycetes</taxon>
        <taxon>Agaricomycetidae</taxon>
        <taxon>Agaricales</taxon>
        <taxon>Marasmiineae</taxon>
        <taxon>Mycenaceae</taxon>
        <taxon>Mycena</taxon>
    </lineage>
</organism>
<dbReference type="EMBL" id="JARKIB010000010">
    <property type="protein sequence ID" value="KAJ7775452.1"/>
    <property type="molecule type" value="Genomic_DNA"/>
</dbReference>
<comment type="caution">
    <text evidence="3">The sequence shown here is derived from an EMBL/GenBank/DDBJ whole genome shotgun (WGS) entry which is preliminary data.</text>
</comment>
<evidence type="ECO:0000256" key="1">
    <source>
        <dbReference type="SAM" id="MobiDB-lite"/>
    </source>
</evidence>
<feature type="compositionally biased region" description="Polar residues" evidence="1">
    <location>
        <begin position="1"/>
        <end position="18"/>
    </location>
</feature>
<keyword evidence="4" id="KW-1185">Reference proteome</keyword>
<feature type="compositionally biased region" description="Basic and acidic residues" evidence="1">
    <location>
        <begin position="192"/>
        <end position="202"/>
    </location>
</feature>
<feature type="compositionally biased region" description="Basic residues" evidence="1">
    <location>
        <begin position="261"/>
        <end position="274"/>
    </location>
</feature>
<dbReference type="Proteomes" id="UP001215598">
    <property type="component" value="Unassembled WGS sequence"/>
</dbReference>
<dbReference type="InterPro" id="IPR045341">
    <property type="entry name" value="DUF6532"/>
</dbReference>
<feature type="compositionally biased region" description="Low complexity" evidence="1">
    <location>
        <begin position="300"/>
        <end position="309"/>
    </location>
</feature>
<feature type="compositionally biased region" description="Basic and acidic residues" evidence="1">
    <location>
        <begin position="127"/>
        <end position="149"/>
    </location>
</feature>
<feature type="compositionally biased region" description="Basic and acidic residues" evidence="1">
    <location>
        <begin position="19"/>
        <end position="35"/>
    </location>
</feature>
<proteinExistence type="predicted"/>
<feature type="compositionally biased region" description="Acidic residues" evidence="1">
    <location>
        <begin position="74"/>
        <end position="95"/>
    </location>
</feature>
<feature type="compositionally biased region" description="Polar residues" evidence="1">
    <location>
        <begin position="153"/>
        <end position="164"/>
    </location>
</feature>
<evidence type="ECO:0000313" key="3">
    <source>
        <dbReference type="EMBL" id="KAJ7775452.1"/>
    </source>
</evidence>
<evidence type="ECO:0000313" key="4">
    <source>
        <dbReference type="Proteomes" id="UP001215598"/>
    </source>
</evidence>
<name>A0AAD7K2E1_9AGAR</name>
<sequence length="608" mass="68310">MAAQSTLKKSNAASNSQPRRNEVLANRHDEDKENEQFIPRQKSISKSARLQMYVEEHDDEDLDHDYRPDQSPVDNDDEEDALGDEMNDEDEDDVDAAPRGRARRPSDKQAQHDQEKADKAARKRDKVAKADKAAKKKAGVIEEDTRSPIRDNFFTTRTVPSTRPTAAKHLAQRNSKVPPPPKFPNDQWYATDHSDRRGEGSSRRRSRSRSPEQGIHTFRGRSPAREQVPFRGPICNINGGVVPDSVQLNLRDDIPHEYHGLGRRPHGRSPHRGRSPVPDPRPNREPILHRPRRLSREAHSSPSRSSSPSVGNKRGRSPSGDSDDLRSTQSQRTSSSGGRPRAKDLDERTKEYTTIAIDYYRCGISTQEPFPLGGAVESGMVRRAWNAACEEMGEGMILTPTVFKLIASRGPQLRGELKTKAKAIVALTCGFQTGQNKKTIAFNRKRAEYLKEDSTFAFKDVDAKTGLYKNPLFQMIINAMWFANRRDEGPRHPDLFNPFPKEAFALVLAVTENNIDEYLTGIRTDVPFTANDYRAVYEGHLKSLEEFAVHTQEVKLLDKILKRIHSVGRFHSGAQPISAVTAPTFSKQILDAAIKEAQEGSTTDDDSE</sequence>
<reference evidence="3" key="1">
    <citation type="submission" date="2023-03" db="EMBL/GenBank/DDBJ databases">
        <title>Massive genome expansion in bonnet fungi (Mycena s.s.) driven by repeated elements and novel gene families across ecological guilds.</title>
        <authorList>
            <consortium name="Lawrence Berkeley National Laboratory"/>
            <person name="Harder C.B."/>
            <person name="Miyauchi S."/>
            <person name="Viragh M."/>
            <person name="Kuo A."/>
            <person name="Thoen E."/>
            <person name="Andreopoulos B."/>
            <person name="Lu D."/>
            <person name="Skrede I."/>
            <person name="Drula E."/>
            <person name="Henrissat B."/>
            <person name="Morin E."/>
            <person name="Kohler A."/>
            <person name="Barry K."/>
            <person name="LaButti K."/>
            <person name="Morin E."/>
            <person name="Salamov A."/>
            <person name="Lipzen A."/>
            <person name="Mereny Z."/>
            <person name="Hegedus B."/>
            <person name="Baldrian P."/>
            <person name="Stursova M."/>
            <person name="Weitz H."/>
            <person name="Taylor A."/>
            <person name="Grigoriev I.V."/>
            <person name="Nagy L.G."/>
            <person name="Martin F."/>
            <person name="Kauserud H."/>
        </authorList>
    </citation>
    <scope>NUCLEOTIDE SEQUENCE</scope>
    <source>
        <strain evidence="3">CBHHK182m</strain>
    </source>
</reference>
<dbReference type="Pfam" id="PF20149">
    <property type="entry name" value="DUF6532"/>
    <property type="match status" value="1"/>
</dbReference>
<feature type="region of interest" description="Disordered" evidence="1">
    <location>
        <begin position="1"/>
        <end position="243"/>
    </location>
</feature>
<feature type="compositionally biased region" description="Low complexity" evidence="1">
    <location>
        <begin position="327"/>
        <end position="339"/>
    </location>
</feature>
<feature type="compositionally biased region" description="Basic and acidic residues" evidence="1">
    <location>
        <begin position="104"/>
        <end position="120"/>
    </location>
</feature>
<feature type="domain" description="DUF6532" evidence="2">
    <location>
        <begin position="356"/>
        <end position="547"/>
    </location>
</feature>
<gene>
    <name evidence="3" type="ORF">B0H16DRAFT_1713037</name>
</gene>
<accession>A0AAD7K2E1</accession>
<evidence type="ECO:0000259" key="2">
    <source>
        <dbReference type="Pfam" id="PF20149"/>
    </source>
</evidence>
<feature type="region of interest" description="Disordered" evidence="1">
    <location>
        <begin position="256"/>
        <end position="348"/>
    </location>
</feature>
<protein>
    <recommendedName>
        <fullName evidence="2">DUF6532 domain-containing protein</fullName>
    </recommendedName>
</protein>
<dbReference type="AlphaFoldDB" id="A0AAD7K2E1"/>
<feature type="compositionally biased region" description="Basic and acidic residues" evidence="1">
    <location>
        <begin position="281"/>
        <end position="299"/>
    </location>
</feature>